<gene>
    <name evidence="1" type="ORF">OOJ96_02730</name>
</gene>
<evidence type="ECO:0000313" key="2">
    <source>
        <dbReference type="Proteomes" id="UP001637618"/>
    </source>
</evidence>
<accession>A0ACC7P8L4</accession>
<keyword evidence="2" id="KW-1185">Reference proteome</keyword>
<evidence type="ECO:0000313" key="1">
    <source>
        <dbReference type="EMBL" id="MFO2476322.1"/>
    </source>
</evidence>
<sequence length="78" mass="8674">MTLSPTEQELQHGLGNGRLKPYVQPKLELGSTALMQHSVLGVLPLSHFLSRLTAYGILDDPLFQLLHESAILLRLLQD</sequence>
<reference evidence="1" key="1">
    <citation type="submission" date="2022-11" db="EMBL/GenBank/DDBJ databases">
        <title>Draft genome sequences of strains of Pseudomonas imrae sp. nov.</title>
        <authorList>
            <person name="Salva Serra F."/>
            <person name="Nimje P."/>
            <person name="Moore E.R.B."/>
            <person name="Marathe N.P."/>
        </authorList>
    </citation>
    <scope>NUCLEOTIDE SEQUENCE</scope>
    <source>
        <strain evidence="1">15FMM2</strain>
    </source>
</reference>
<dbReference type="Proteomes" id="UP001637618">
    <property type="component" value="Unassembled WGS sequence"/>
</dbReference>
<protein>
    <submittedName>
        <fullName evidence="1">Uncharacterized protein</fullName>
    </submittedName>
</protein>
<organism evidence="1 2">
    <name type="scientific">Pseudomonas imrae</name>
    <dbReference type="NCBI Taxonomy" id="2992837"/>
    <lineage>
        <taxon>Bacteria</taxon>
        <taxon>Pseudomonadati</taxon>
        <taxon>Pseudomonadota</taxon>
        <taxon>Gammaproteobacteria</taxon>
        <taxon>Pseudomonadales</taxon>
        <taxon>Pseudomonadaceae</taxon>
        <taxon>Pseudomonas</taxon>
    </lineage>
</organism>
<dbReference type="EMBL" id="JAPEQY010000002">
    <property type="protein sequence ID" value="MFO2476322.1"/>
    <property type="molecule type" value="Genomic_DNA"/>
</dbReference>
<comment type="caution">
    <text evidence="1">The sequence shown here is derived from an EMBL/GenBank/DDBJ whole genome shotgun (WGS) entry which is preliminary data.</text>
</comment>
<proteinExistence type="predicted"/>
<name>A0ACC7P8L4_9PSED</name>